<dbReference type="PROSITE" id="PS51371">
    <property type="entry name" value="CBS"/>
    <property type="match status" value="1"/>
</dbReference>
<keyword evidence="13" id="KW-1185">Reference proteome</keyword>
<dbReference type="STRING" id="655355.SAMN05216283_102345"/>
<keyword evidence="4 8" id="KW-1133">Transmembrane helix</keyword>
<dbReference type="PANTHER" id="PTHR22777">
    <property type="entry name" value="HEMOLYSIN-RELATED"/>
    <property type="match status" value="1"/>
</dbReference>
<reference evidence="12 13" key="1">
    <citation type="submission" date="2016-10" db="EMBL/GenBank/DDBJ databases">
        <authorList>
            <person name="de Groot N.N."/>
        </authorList>
    </citation>
    <scope>NUCLEOTIDE SEQUENCE [LARGE SCALE GENOMIC DNA]</scope>
    <source>
        <strain evidence="12 13">CGMCC 1.9156</strain>
    </source>
</reference>
<feature type="transmembrane region" description="Helical" evidence="9">
    <location>
        <begin position="133"/>
        <end position="159"/>
    </location>
</feature>
<accession>A0A1I2F4C4</accession>
<dbReference type="AlphaFoldDB" id="A0A1I2F4C4"/>
<keyword evidence="2 8" id="KW-0812">Transmembrane</keyword>
<dbReference type="InterPro" id="IPR005170">
    <property type="entry name" value="Transptr-assoc_dom"/>
</dbReference>
<keyword evidence="3" id="KW-0677">Repeat</keyword>
<dbReference type="SUPFAM" id="SSF56176">
    <property type="entry name" value="FAD-binding/transporter-associated domain-like"/>
    <property type="match status" value="1"/>
</dbReference>
<evidence type="ECO:0000256" key="5">
    <source>
        <dbReference type="ARBA" id="ARBA00023122"/>
    </source>
</evidence>
<feature type="domain" description="CNNM transmembrane" evidence="11">
    <location>
        <begin position="1"/>
        <end position="199"/>
    </location>
</feature>
<evidence type="ECO:0000313" key="12">
    <source>
        <dbReference type="EMBL" id="SFE99833.1"/>
    </source>
</evidence>
<evidence type="ECO:0000256" key="2">
    <source>
        <dbReference type="ARBA" id="ARBA00022692"/>
    </source>
</evidence>
<dbReference type="RefSeq" id="WP_093919007.1">
    <property type="nucleotide sequence ID" value="NZ_FONW01000002.1"/>
</dbReference>
<name>A0A1I2F4C4_9BACT</name>
<dbReference type="InterPro" id="IPR002550">
    <property type="entry name" value="CNNM"/>
</dbReference>
<comment type="subcellular location">
    <subcellularLocation>
        <location evidence="1">Membrane</location>
        <topology evidence="1">Multi-pass membrane protein</topology>
    </subcellularLocation>
</comment>
<dbReference type="Gene3D" id="3.30.465.10">
    <property type="match status" value="1"/>
</dbReference>
<evidence type="ECO:0000256" key="9">
    <source>
        <dbReference type="SAM" id="Phobius"/>
    </source>
</evidence>
<dbReference type="InterPro" id="IPR016169">
    <property type="entry name" value="FAD-bd_PCMH_sub2"/>
</dbReference>
<dbReference type="InterPro" id="IPR046342">
    <property type="entry name" value="CBS_dom_sf"/>
</dbReference>
<dbReference type="Pfam" id="PF01595">
    <property type="entry name" value="CNNM"/>
    <property type="match status" value="1"/>
</dbReference>
<evidence type="ECO:0000256" key="3">
    <source>
        <dbReference type="ARBA" id="ARBA00022737"/>
    </source>
</evidence>
<dbReference type="Proteomes" id="UP000198964">
    <property type="component" value="Unassembled WGS sequence"/>
</dbReference>
<dbReference type="GO" id="GO:0050660">
    <property type="term" value="F:flavin adenine dinucleotide binding"/>
    <property type="evidence" value="ECO:0007669"/>
    <property type="project" value="InterPro"/>
</dbReference>
<evidence type="ECO:0000259" key="10">
    <source>
        <dbReference type="PROSITE" id="PS51371"/>
    </source>
</evidence>
<dbReference type="SUPFAM" id="SSF54631">
    <property type="entry name" value="CBS-domain pair"/>
    <property type="match status" value="1"/>
</dbReference>
<dbReference type="InterPro" id="IPR000644">
    <property type="entry name" value="CBS_dom"/>
</dbReference>
<dbReference type="SMART" id="SM01091">
    <property type="entry name" value="CorC_HlyC"/>
    <property type="match status" value="1"/>
</dbReference>
<keyword evidence="6 8" id="KW-0472">Membrane</keyword>
<dbReference type="InterPro" id="IPR044751">
    <property type="entry name" value="Ion_transp-like_CBS"/>
</dbReference>
<evidence type="ECO:0000256" key="8">
    <source>
        <dbReference type="PROSITE-ProRule" id="PRU01193"/>
    </source>
</evidence>
<feature type="transmembrane region" description="Helical" evidence="9">
    <location>
        <begin position="92"/>
        <end position="113"/>
    </location>
</feature>
<organism evidence="12 13">
    <name type="scientific">Sunxiuqinia elliptica</name>
    <dbReference type="NCBI Taxonomy" id="655355"/>
    <lineage>
        <taxon>Bacteria</taxon>
        <taxon>Pseudomonadati</taxon>
        <taxon>Bacteroidota</taxon>
        <taxon>Bacteroidia</taxon>
        <taxon>Marinilabiliales</taxon>
        <taxon>Prolixibacteraceae</taxon>
        <taxon>Sunxiuqinia</taxon>
    </lineage>
</organism>
<keyword evidence="5 7" id="KW-0129">CBS domain</keyword>
<feature type="transmembrane region" description="Helical" evidence="9">
    <location>
        <begin position="57"/>
        <end position="80"/>
    </location>
</feature>
<dbReference type="CDD" id="cd04590">
    <property type="entry name" value="CBS_pair_CorC_HlyC_assoc"/>
    <property type="match status" value="1"/>
</dbReference>
<evidence type="ECO:0000313" key="13">
    <source>
        <dbReference type="Proteomes" id="UP000198964"/>
    </source>
</evidence>
<dbReference type="Gene3D" id="3.10.580.10">
    <property type="entry name" value="CBS-domain"/>
    <property type="match status" value="1"/>
</dbReference>
<dbReference type="GO" id="GO:0005886">
    <property type="term" value="C:plasma membrane"/>
    <property type="evidence" value="ECO:0007669"/>
    <property type="project" value="TreeGrafter"/>
</dbReference>
<dbReference type="Pfam" id="PF00571">
    <property type="entry name" value="CBS"/>
    <property type="match status" value="1"/>
</dbReference>
<evidence type="ECO:0000259" key="11">
    <source>
        <dbReference type="PROSITE" id="PS51846"/>
    </source>
</evidence>
<evidence type="ECO:0000256" key="7">
    <source>
        <dbReference type="PROSITE-ProRule" id="PRU00703"/>
    </source>
</evidence>
<dbReference type="EMBL" id="FONW01000002">
    <property type="protein sequence ID" value="SFE99833.1"/>
    <property type="molecule type" value="Genomic_DNA"/>
</dbReference>
<dbReference type="PANTHER" id="PTHR22777:SF17">
    <property type="entry name" value="UPF0053 PROTEIN SLL0260"/>
    <property type="match status" value="1"/>
</dbReference>
<proteinExistence type="predicted"/>
<dbReference type="InterPro" id="IPR036318">
    <property type="entry name" value="FAD-bd_PCMH-like_sf"/>
</dbReference>
<gene>
    <name evidence="12" type="ORF">SAMN05216283_102345</name>
</gene>
<sequence length="423" mass="48814">MEVLIITIFVTILFSAFFSGMEIAFVSANKLRLELDKQQNFVSARILSLFTQHPGQYIATMLVGNNIALVIYGIAFAKLLEPFFFRWVQTDSLVLLLQTISSTLLILVTAEFLPKTLFRINPNTFLRFFSIPLAFFYFLFYPVTKLTMGISSALLKVFFKSTYSKQVKKTVFNRVDLDHFVKEQNEDQTFGEEEVENEVKLFRNALDFSKVKLREVMVPRTEMEVMDVNSSMDELIQKFIETGYSRILFYQDNIDNIIGYIHHSTIFSNPGSIRSNLNKVLIVPETMPASKLLSKFIQQHRSIAIVVDEFGGTSGMVTSEDILEEIFGEIEDEHDTIDFVERKLSENEYILSARIELDDLNEKYNLGFPVEENFETLAGFILFHHESIPKINTVIDIEHYRFKILKATNTKIELVNLKILDNT</sequence>
<evidence type="ECO:0000256" key="1">
    <source>
        <dbReference type="ARBA" id="ARBA00004141"/>
    </source>
</evidence>
<feature type="domain" description="CBS" evidence="10">
    <location>
        <begin position="273"/>
        <end position="333"/>
    </location>
</feature>
<evidence type="ECO:0000256" key="4">
    <source>
        <dbReference type="ARBA" id="ARBA00022989"/>
    </source>
</evidence>
<evidence type="ECO:0000256" key="6">
    <source>
        <dbReference type="ARBA" id="ARBA00023136"/>
    </source>
</evidence>
<dbReference type="PROSITE" id="PS51846">
    <property type="entry name" value="CNNM"/>
    <property type="match status" value="1"/>
</dbReference>
<dbReference type="Pfam" id="PF03471">
    <property type="entry name" value="CorC_HlyC"/>
    <property type="match status" value="1"/>
</dbReference>
<protein>
    <submittedName>
        <fullName evidence="12">Hemolysin, contains CBS domains</fullName>
    </submittedName>
</protein>